<keyword evidence="2" id="KW-1185">Reference proteome</keyword>
<dbReference type="Proteomes" id="UP000069935">
    <property type="component" value="Chromosome 5"/>
</dbReference>
<proteinExistence type="predicted"/>
<organism evidence="1 2">
    <name type="scientific">Azospirillum thiophilum</name>
    <dbReference type="NCBI Taxonomy" id="528244"/>
    <lineage>
        <taxon>Bacteria</taxon>
        <taxon>Pseudomonadati</taxon>
        <taxon>Pseudomonadota</taxon>
        <taxon>Alphaproteobacteria</taxon>
        <taxon>Rhodospirillales</taxon>
        <taxon>Azospirillaceae</taxon>
        <taxon>Azospirillum</taxon>
    </lineage>
</organism>
<dbReference type="EMBL" id="CP012405">
    <property type="protein sequence ID" value="ALG74721.1"/>
    <property type="molecule type" value="Genomic_DNA"/>
</dbReference>
<reference evidence="1 2" key="2">
    <citation type="journal article" date="2016" name="Genome Announc.">
        <title>Complete Genome Sequence of a Strain of Azospirillum thiophilum Isolated from a Sulfide Spring.</title>
        <authorList>
            <person name="Fomenkov A."/>
            <person name="Vincze T."/>
            <person name="Grabovich M."/>
            <person name="Anton B.P."/>
            <person name="Dubinina G."/>
            <person name="Orlova M."/>
            <person name="Belousova E."/>
            <person name="Roberts R.J."/>
        </authorList>
    </citation>
    <scope>NUCLEOTIDE SEQUENCE [LARGE SCALE GENOMIC DNA]</scope>
    <source>
        <strain evidence="1 2">BV-S</strain>
    </source>
</reference>
<gene>
    <name evidence="1" type="ORF">AL072_27560</name>
</gene>
<dbReference type="AlphaFoldDB" id="A0AAC8W4G7"/>
<dbReference type="KEGG" id="ati:AL072_27560"/>
<sequence length="98" mass="10322">MTTSTSVPLPFQTDVLTMDGLERIEVMAEEGTVVVGVVPVDETVSVLTTVVESVDITLVTLAPLIPPLMVSMAMDADFASFVAAGLLSCARIRCYSVS</sequence>
<evidence type="ECO:0000313" key="1">
    <source>
        <dbReference type="EMBL" id="ALG74721.1"/>
    </source>
</evidence>
<protein>
    <submittedName>
        <fullName evidence="1">Uncharacterized protein</fullName>
    </submittedName>
</protein>
<accession>A0AAC8W4G7</accession>
<evidence type="ECO:0000313" key="2">
    <source>
        <dbReference type="Proteomes" id="UP000069935"/>
    </source>
</evidence>
<name>A0AAC8W4G7_9PROT</name>
<reference evidence="2" key="1">
    <citation type="submission" date="2015-08" db="EMBL/GenBank/DDBJ databases">
        <title>Complete Genome Sequence of Azospirillum thiophilum BV-S.</title>
        <authorList>
            <person name="Fomenkov A."/>
            <person name="Vincze T."/>
            <person name="Grabovich M."/>
            <person name="Dubinina G."/>
            <person name="Orlova M."/>
            <person name="Belousova E."/>
            <person name="Roberts R.J."/>
        </authorList>
    </citation>
    <scope>NUCLEOTIDE SEQUENCE [LARGE SCALE GENOMIC DNA]</scope>
    <source>
        <strain evidence="2">BV-S</strain>
    </source>
</reference>